<dbReference type="InterPro" id="IPR018060">
    <property type="entry name" value="HTH_AraC"/>
</dbReference>
<dbReference type="InterPro" id="IPR003313">
    <property type="entry name" value="AraC-bd"/>
</dbReference>
<dbReference type="Pfam" id="PF02311">
    <property type="entry name" value="AraC_binding"/>
    <property type="match status" value="1"/>
</dbReference>
<proteinExistence type="predicted"/>
<dbReference type="InterPro" id="IPR018062">
    <property type="entry name" value="HTH_AraC-typ_CS"/>
</dbReference>
<accession>A0ABS4IMW6</accession>
<dbReference type="PANTHER" id="PTHR43280:SF30">
    <property type="entry name" value="MMSAB OPERON REGULATORY PROTEIN"/>
    <property type="match status" value="1"/>
</dbReference>
<protein>
    <submittedName>
        <fullName evidence="5">AraC-like DNA-binding protein</fullName>
    </submittedName>
</protein>
<reference evidence="5 6" key="1">
    <citation type="submission" date="2021-03" db="EMBL/GenBank/DDBJ databases">
        <title>Genomic Encyclopedia of Type Strains, Phase IV (KMG-IV): sequencing the most valuable type-strain genomes for metagenomic binning, comparative biology and taxonomic classification.</title>
        <authorList>
            <person name="Goeker M."/>
        </authorList>
    </citation>
    <scope>NUCLEOTIDE SEQUENCE [LARGE SCALE GENOMIC DNA]</scope>
    <source>
        <strain evidence="5 6">DSM 26048</strain>
    </source>
</reference>
<comment type="caution">
    <text evidence="5">The sequence shown here is derived from an EMBL/GenBank/DDBJ whole genome shotgun (WGS) entry which is preliminary data.</text>
</comment>
<gene>
    <name evidence="5" type="ORF">J2Z66_000453</name>
</gene>
<dbReference type="PROSITE" id="PS00041">
    <property type="entry name" value="HTH_ARAC_FAMILY_1"/>
    <property type="match status" value="1"/>
</dbReference>
<dbReference type="SUPFAM" id="SSF51215">
    <property type="entry name" value="Regulatory protein AraC"/>
    <property type="match status" value="1"/>
</dbReference>
<dbReference type="PANTHER" id="PTHR43280">
    <property type="entry name" value="ARAC-FAMILY TRANSCRIPTIONAL REGULATOR"/>
    <property type="match status" value="1"/>
</dbReference>
<organism evidence="5 6">
    <name type="scientific">Paenibacillus eucommiae</name>
    <dbReference type="NCBI Taxonomy" id="1355755"/>
    <lineage>
        <taxon>Bacteria</taxon>
        <taxon>Bacillati</taxon>
        <taxon>Bacillota</taxon>
        <taxon>Bacilli</taxon>
        <taxon>Bacillales</taxon>
        <taxon>Paenibacillaceae</taxon>
        <taxon>Paenibacillus</taxon>
    </lineage>
</organism>
<evidence type="ECO:0000313" key="5">
    <source>
        <dbReference type="EMBL" id="MBP1988858.1"/>
    </source>
</evidence>
<dbReference type="InterPro" id="IPR037923">
    <property type="entry name" value="HTH-like"/>
</dbReference>
<dbReference type="PRINTS" id="PR00032">
    <property type="entry name" value="HTHARAC"/>
</dbReference>
<sequence length="292" mass="33572">MAHVDHYLSFNTFSDEGELSVLFAGNGQTGPGHSFGPQMVDYHLVHYITSGKGTLIQGNQVYELKKGDCFFIFPDTVVSYAADHEEPWSYRWIGFDGTHADKLLSFVGVGVERPVVYSIRSRRIPIIFHQMEKILRQGNTFSDLEANGMMRILLAKLAEEMRHAENMNLEQADVPHIIIKTIRWLTLQCHRSISIDSMAQALCYNRTYLSRVFKQYTGLSPTQYLLKVRMERSSHLLSKQLSIEEIAFTVGFSDPLYFSKQFKKFHGCTPTEFRRDLMKSMMGSKYKDQNKA</sequence>
<dbReference type="Pfam" id="PF12833">
    <property type="entry name" value="HTH_18"/>
    <property type="match status" value="1"/>
</dbReference>
<dbReference type="InterPro" id="IPR009057">
    <property type="entry name" value="Homeodomain-like_sf"/>
</dbReference>
<name>A0ABS4IMW6_9BACL</name>
<dbReference type="EMBL" id="JAGGLB010000001">
    <property type="protein sequence ID" value="MBP1988858.1"/>
    <property type="molecule type" value="Genomic_DNA"/>
</dbReference>
<evidence type="ECO:0000313" key="6">
    <source>
        <dbReference type="Proteomes" id="UP001519287"/>
    </source>
</evidence>
<keyword evidence="6" id="KW-1185">Reference proteome</keyword>
<dbReference type="RefSeq" id="WP_209969373.1">
    <property type="nucleotide sequence ID" value="NZ_JAGGLB010000001.1"/>
</dbReference>
<evidence type="ECO:0000256" key="3">
    <source>
        <dbReference type="ARBA" id="ARBA00023163"/>
    </source>
</evidence>
<evidence type="ECO:0000259" key="4">
    <source>
        <dbReference type="PROSITE" id="PS01124"/>
    </source>
</evidence>
<dbReference type="InterPro" id="IPR020449">
    <property type="entry name" value="Tscrpt_reg_AraC-type_HTH"/>
</dbReference>
<keyword evidence="1" id="KW-0805">Transcription regulation</keyword>
<dbReference type="Proteomes" id="UP001519287">
    <property type="component" value="Unassembled WGS sequence"/>
</dbReference>
<dbReference type="Gene3D" id="1.10.10.60">
    <property type="entry name" value="Homeodomain-like"/>
    <property type="match status" value="2"/>
</dbReference>
<dbReference type="Gene3D" id="2.60.120.280">
    <property type="entry name" value="Regulatory protein AraC"/>
    <property type="match status" value="1"/>
</dbReference>
<keyword evidence="2" id="KW-0238">DNA-binding</keyword>
<feature type="domain" description="HTH araC/xylS-type" evidence="4">
    <location>
        <begin position="179"/>
        <end position="276"/>
    </location>
</feature>
<evidence type="ECO:0000256" key="2">
    <source>
        <dbReference type="ARBA" id="ARBA00023125"/>
    </source>
</evidence>
<dbReference type="CDD" id="cd06986">
    <property type="entry name" value="cupin_MmsR-like_N"/>
    <property type="match status" value="1"/>
</dbReference>
<dbReference type="PROSITE" id="PS01124">
    <property type="entry name" value="HTH_ARAC_FAMILY_2"/>
    <property type="match status" value="1"/>
</dbReference>
<keyword evidence="3" id="KW-0804">Transcription</keyword>
<dbReference type="SMART" id="SM00342">
    <property type="entry name" value="HTH_ARAC"/>
    <property type="match status" value="1"/>
</dbReference>
<evidence type="ECO:0000256" key="1">
    <source>
        <dbReference type="ARBA" id="ARBA00023015"/>
    </source>
</evidence>
<dbReference type="SUPFAM" id="SSF46689">
    <property type="entry name" value="Homeodomain-like"/>
    <property type="match status" value="2"/>
</dbReference>